<dbReference type="InterPro" id="IPR009057">
    <property type="entry name" value="Homeodomain-like_sf"/>
</dbReference>
<accession>A0ABT0PX57</accession>
<organism evidence="6 7">
    <name type="scientific">Ruegeria spongiae</name>
    <dbReference type="NCBI Taxonomy" id="2942209"/>
    <lineage>
        <taxon>Bacteria</taxon>
        <taxon>Pseudomonadati</taxon>
        <taxon>Pseudomonadota</taxon>
        <taxon>Alphaproteobacteria</taxon>
        <taxon>Rhodobacterales</taxon>
        <taxon>Roseobacteraceae</taxon>
        <taxon>Ruegeria</taxon>
    </lineage>
</organism>
<dbReference type="Pfam" id="PF00440">
    <property type="entry name" value="TetR_N"/>
    <property type="match status" value="1"/>
</dbReference>
<evidence type="ECO:0000259" key="5">
    <source>
        <dbReference type="PROSITE" id="PS50977"/>
    </source>
</evidence>
<dbReference type="Gene3D" id="1.10.357.10">
    <property type="entry name" value="Tetracycline Repressor, domain 2"/>
    <property type="match status" value="1"/>
</dbReference>
<dbReference type="PANTHER" id="PTHR30055">
    <property type="entry name" value="HTH-TYPE TRANSCRIPTIONAL REGULATOR RUTR"/>
    <property type="match status" value="1"/>
</dbReference>
<evidence type="ECO:0000256" key="4">
    <source>
        <dbReference type="PROSITE-ProRule" id="PRU00335"/>
    </source>
</evidence>
<evidence type="ECO:0000313" key="7">
    <source>
        <dbReference type="Proteomes" id="UP001203880"/>
    </source>
</evidence>
<sequence length="210" mass="23334">MAETSAASSWREPTQPRSRKRVRAILDATEKLLIESDVATVKMTEVARVAGVPVGSVYQYFPTRTALLTKLFEDQVAGIDSTLKAGLSQLTNWDQLEGFVVAASATAHDLVQQSPCLQKIWNSTGVDPAIEIADQRTTLHNARILTETLLRIAPHPISETLAFASAILFFQTWSTMMKLLPNIEDEHLRDAIREQHVAMVLNHLKAAFDR</sequence>
<dbReference type="InterPro" id="IPR050109">
    <property type="entry name" value="HTH-type_TetR-like_transc_reg"/>
</dbReference>
<evidence type="ECO:0000256" key="1">
    <source>
        <dbReference type="ARBA" id="ARBA00023015"/>
    </source>
</evidence>
<keyword evidence="7" id="KW-1185">Reference proteome</keyword>
<proteinExistence type="predicted"/>
<evidence type="ECO:0000256" key="3">
    <source>
        <dbReference type="ARBA" id="ARBA00023163"/>
    </source>
</evidence>
<dbReference type="EMBL" id="JAMFMB010000001">
    <property type="protein sequence ID" value="MCL6282190.1"/>
    <property type="molecule type" value="Genomic_DNA"/>
</dbReference>
<comment type="caution">
    <text evidence="6">The sequence shown here is derived from an EMBL/GenBank/DDBJ whole genome shotgun (WGS) entry which is preliminary data.</text>
</comment>
<dbReference type="Proteomes" id="UP001203880">
    <property type="component" value="Unassembled WGS sequence"/>
</dbReference>
<dbReference type="InterPro" id="IPR001647">
    <property type="entry name" value="HTH_TetR"/>
</dbReference>
<dbReference type="PANTHER" id="PTHR30055:SF234">
    <property type="entry name" value="HTH-TYPE TRANSCRIPTIONAL REGULATOR BETI"/>
    <property type="match status" value="1"/>
</dbReference>
<evidence type="ECO:0000256" key="2">
    <source>
        <dbReference type="ARBA" id="ARBA00023125"/>
    </source>
</evidence>
<feature type="domain" description="HTH tetR-type" evidence="5">
    <location>
        <begin position="19"/>
        <end position="79"/>
    </location>
</feature>
<dbReference type="SUPFAM" id="SSF46689">
    <property type="entry name" value="Homeodomain-like"/>
    <property type="match status" value="1"/>
</dbReference>
<keyword evidence="3" id="KW-0804">Transcription</keyword>
<feature type="DNA-binding region" description="H-T-H motif" evidence="4">
    <location>
        <begin position="42"/>
        <end position="61"/>
    </location>
</feature>
<dbReference type="PRINTS" id="PR00455">
    <property type="entry name" value="HTHTETR"/>
</dbReference>
<reference evidence="6" key="1">
    <citation type="submission" date="2022-05" db="EMBL/GenBank/DDBJ databases">
        <authorList>
            <person name="Park J.-S."/>
        </authorList>
    </citation>
    <scope>NUCLEOTIDE SEQUENCE</scope>
    <source>
        <strain evidence="6">2012CJ41-6</strain>
    </source>
</reference>
<dbReference type="RefSeq" id="WP_249706217.1">
    <property type="nucleotide sequence ID" value="NZ_JAMFMB010000001.1"/>
</dbReference>
<keyword evidence="1" id="KW-0805">Transcription regulation</keyword>
<evidence type="ECO:0000313" key="6">
    <source>
        <dbReference type="EMBL" id="MCL6282190.1"/>
    </source>
</evidence>
<gene>
    <name evidence="6" type="ORF">M3P21_01500</name>
</gene>
<name>A0ABT0PX57_9RHOB</name>
<dbReference type="PROSITE" id="PS50977">
    <property type="entry name" value="HTH_TETR_2"/>
    <property type="match status" value="1"/>
</dbReference>
<protein>
    <submittedName>
        <fullName evidence="6">TetR/AcrR family transcriptional regulator</fullName>
    </submittedName>
</protein>
<keyword evidence="2 4" id="KW-0238">DNA-binding</keyword>